<evidence type="ECO:0000256" key="5">
    <source>
        <dbReference type="ARBA" id="ARBA00023136"/>
    </source>
</evidence>
<evidence type="ECO:0000256" key="3">
    <source>
        <dbReference type="ARBA" id="ARBA00022692"/>
    </source>
</evidence>
<protein>
    <submittedName>
        <fullName evidence="8">Cytochrome c oxidase assembly protein</fullName>
    </submittedName>
</protein>
<evidence type="ECO:0000256" key="7">
    <source>
        <dbReference type="SAM" id="SignalP"/>
    </source>
</evidence>
<dbReference type="Proteomes" id="UP000826462">
    <property type="component" value="Chromosome 1"/>
</dbReference>
<feature type="transmembrane region" description="Helical" evidence="6">
    <location>
        <begin position="275"/>
        <end position="297"/>
    </location>
</feature>
<dbReference type="EMBL" id="CP080095">
    <property type="protein sequence ID" value="QYD66997.1"/>
    <property type="molecule type" value="Genomic_DNA"/>
</dbReference>
<keyword evidence="7" id="KW-0732">Signal</keyword>
<keyword evidence="4 6" id="KW-1133">Transmembrane helix</keyword>
<proteinExistence type="predicted"/>
<reference evidence="8 9" key="1">
    <citation type="submission" date="2021-07" db="EMBL/GenBank/DDBJ databases">
        <title>Paraburkholderia edwinii protects Aspergillus sp. from phenazines by acting as a toxin sponge.</title>
        <authorList>
            <person name="Dahlstrom K.M."/>
            <person name="Newman D.K."/>
        </authorList>
    </citation>
    <scope>NUCLEOTIDE SEQUENCE [LARGE SCALE GENOMIC DNA]</scope>
    <source>
        <strain evidence="8 9">Pe01</strain>
    </source>
</reference>
<feature type="transmembrane region" description="Helical" evidence="6">
    <location>
        <begin position="49"/>
        <end position="68"/>
    </location>
</feature>
<keyword evidence="5 6" id="KW-0472">Membrane</keyword>
<feature type="transmembrane region" description="Helical" evidence="6">
    <location>
        <begin position="119"/>
        <end position="141"/>
    </location>
</feature>
<feature type="transmembrane region" description="Helical" evidence="6">
    <location>
        <begin position="80"/>
        <end position="99"/>
    </location>
</feature>
<evidence type="ECO:0000256" key="4">
    <source>
        <dbReference type="ARBA" id="ARBA00022989"/>
    </source>
</evidence>
<feature type="transmembrane region" description="Helical" evidence="6">
    <location>
        <begin position="162"/>
        <end position="184"/>
    </location>
</feature>
<feature type="signal peptide" evidence="7">
    <location>
        <begin position="1"/>
        <end position="29"/>
    </location>
</feature>
<feature type="chain" id="PRO_5046327448" evidence="7">
    <location>
        <begin position="30"/>
        <end position="322"/>
    </location>
</feature>
<dbReference type="InterPro" id="IPR019108">
    <property type="entry name" value="Caa3_assmbl_CtaG-rel"/>
</dbReference>
<name>A0ABX8UFL1_9BURK</name>
<evidence type="ECO:0000256" key="6">
    <source>
        <dbReference type="SAM" id="Phobius"/>
    </source>
</evidence>
<evidence type="ECO:0000256" key="2">
    <source>
        <dbReference type="ARBA" id="ARBA00022475"/>
    </source>
</evidence>
<comment type="subcellular location">
    <subcellularLocation>
        <location evidence="1">Cell membrane</location>
        <topology evidence="1">Multi-pass membrane protein</topology>
    </subcellularLocation>
</comment>
<evidence type="ECO:0000256" key="1">
    <source>
        <dbReference type="ARBA" id="ARBA00004651"/>
    </source>
</evidence>
<sequence length="322" mass="35025">MVAVALPMNKRPTWIALFALLVAAPLANAHVLSDAEQAAPIFGWSVEPWPLALSLASAVAYATGYFRLRRRSGAHGRALHARHGLAFAGGSCALALALFSPLDTLSAWLFSAHMVQHETMMLVAAPLLVLGRPLAVWIWALPHEWRLRVGRCIRARRFAASWRFLTAPLAGWLLHAVALWAWHAPAAFEAALVHPFIHSLQHTSFLLTALVFWWTVFGDGARRQSGGHAMLSVFTTMVHTTALGALITLAPGLWYPYYVEPCSTLGIDPLHDQQLGGLIMWVPGATAYLIGGLAIAARWLKGQSSPLLATGRAVVVPRDTPR</sequence>
<keyword evidence="2" id="KW-1003">Cell membrane</keyword>
<keyword evidence="3 6" id="KW-0812">Transmembrane</keyword>
<accession>A0ABX8UFL1</accession>
<organism evidence="8 9">
    <name type="scientific">Paraburkholderia edwinii</name>
    <dbReference type="NCBI Taxonomy" id="2861782"/>
    <lineage>
        <taxon>Bacteria</taxon>
        <taxon>Pseudomonadati</taxon>
        <taxon>Pseudomonadota</taxon>
        <taxon>Betaproteobacteria</taxon>
        <taxon>Burkholderiales</taxon>
        <taxon>Burkholderiaceae</taxon>
        <taxon>Paraburkholderia</taxon>
    </lineage>
</organism>
<gene>
    <name evidence="8" type="ORF">KZJ38_11270</name>
</gene>
<evidence type="ECO:0000313" key="9">
    <source>
        <dbReference type="Proteomes" id="UP000826462"/>
    </source>
</evidence>
<keyword evidence="9" id="KW-1185">Reference proteome</keyword>
<dbReference type="Pfam" id="PF09678">
    <property type="entry name" value="Caa3_CtaG"/>
    <property type="match status" value="1"/>
</dbReference>
<feature type="transmembrane region" description="Helical" evidence="6">
    <location>
        <begin position="196"/>
        <end position="217"/>
    </location>
</feature>
<evidence type="ECO:0000313" key="8">
    <source>
        <dbReference type="EMBL" id="QYD66997.1"/>
    </source>
</evidence>
<feature type="transmembrane region" description="Helical" evidence="6">
    <location>
        <begin position="229"/>
        <end position="255"/>
    </location>
</feature>